<reference evidence="3" key="1">
    <citation type="submission" date="2020-02" db="EMBL/GenBank/DDBJ databases">
        <authorList>
            <person name="Scholz U."/>
            <person name="Mascher M."/>
            <person name="Fiebig A."/>
        </authorList>
    </citation>
    <scope>NUCLEOTIDE SEQUENCE</scope>
</reference>
<gene>
    <name evidence="2" type="ORF">SI7747_05005733</name>
    <name evidence="3" type="ORF">SI8410_05006280</name>
</gene>
<protein>
    <submittedName>
        <fullName evidence="3">Uncharacterized protein</fullName>
    </submittedName>
</protein>
<dbReference type="EMBL" id="LR746268">
    <property type="protein sequence ID" value="CAA7395617.1"/>
    <property type="molecule type" value="Genomic_DNA"/>
</dbReference>
<dbReference type="Pfam" id="PF07911">
    <property type="entry name" value="DUF1677"/>
    <property type="match status" value="1"/>
</dbReference>
<dbReference type="AlphaFoldDB" id="A0A7I8KCW0"/>
<dbReference type="Proteomes" id="UP000663760">
    <property type="component" value="Chromosome 5"/>
</dbReference>
<evidence type="ECO:0000313" key="3">
    <source>
        <dbReference type="EMBL" id="CAA7395617.1"/>
    </source>
</evidence>
<dbReference type="PANTHER" id="PTHR33108:SF32">
    <property type="entry name" value="DUF1677 FAMILY PROTEIN (DUF1677)"/>
    <property type="match status" value="1"/>
</dbReference>
<proteinExistence type="predicted"/>
<keyword evidence="4" id="KW-1185">Reference proteome</keyword>
<name>A0A7I8KCW0_SPIIN</name>
<dbReference type="PANTHER" id="PTHR33108">
    <property type="entry name" value="OS01G0745000 PROTEIN"/>
    <property type="match status" value="1"/>
</dbReference>
<accession>A0A7I8KCW0</accession>
<evidence type="ECO:0000313" key="2">
    <source>
        <dbReference type="EMBL" id="CAA2619564.1"/>
    </source>
</evidence>
<organism evidence="3 4">
    <name type="scientific">Spirodela intermedia</name>
    <name type="common">Intermediate duckweed</name>
    <dbReference type="NCBI Taxonomy" id="51605"/>
    <lineage>
        <taxon>Eukaryota</taxon>
        <taxon>Viridiplantae</taxon>
        <taxon>Streptophyta</taxon>
        <taxon>Embryophyta</taxon>
        <taxon>Tracheophyta</taxon>
        <taxon>Spermatophyta</taxon>
        <taxon>Magnoliopsida</taxon>
        <taxon>Liliopsida</taxon>
        <taxon>Araceae</taxon>
        <taxon>Lemnoideae</taxon>
        <taxon>Spirodela</taxon>
    </lineage>
</organism>
<dbReference type="InterPro" id="IPR012876">
    <property type="entry name" value="DUF1677_pln"/>
</dbReference>
<evidence type="ECO:0000256" key="1">
    <source>
        <dbReference type="SAM" id="MobiDB-lite"/>
    </source>
</evidence>
<feature type="region of interest" description="Disordered" evidence="1">
    <location>
        <begin position="133"/>
        <end position="177"/>
    </location>
</feature>
<evidence type="ECO:0000313" key="4">
    <source>
        <dbReference type="Proteomes" id="UP000663760"/>
    </source>
</evidence>
<dbReference type="OrthoDB" id="1911663at2759"/>
<feature type="compositionally biased region" description="Low complexity" evidence="1">
    <location>
        <begin position="135"/>
        <end position="145"/>
    </location>
</feature>
<feature type="compositionally biased region" description="Polar residues" evidence="1">
    <location>
        <begin position="24"/>
        <end position="33"/>
    </location>
</feature>
<feature type="region of interest" description="Disordered" evidence="1">
    <location>
        <begin position="13"/>
        <end position="35"/>
    </location>
</feature>
<sequence length="177" mass="19397">MSATVLDDAISISNNAETGGPHYSQKTSATTAEPPSAEVESANCDCCGLTEECTPAYIEHVRERYDGRWLCGLCAEAVKEEISRSGQRLIGAEEALKRHITFCRSFRSSPAPMAADANDHLITAMRQLFRRGFDSPRAARSASNSPRRRIPGDEDSPRSPFRPATYFSPPGRLSMQS</sequence>
<dbReference type="EMBL" id="LR743592">
    <property type="protein sequence ID" value="CAA2619564.1"/>
    <property type="molecule type" value="Genomic_DNA"/>
</dbReference>